<dbReference type="EMBL" id="LT629710">
    <property type="protein sequence ID" value="SDO90164.1"/>
    <property type="molecule type" value="Genomic_DNA"/>
</dbReference>
<gene>
    <name evidence="1" type="ORF">SAMN04515671_2302</name>
</gene>
<dbReference type="RefSeq" id="WP_090476065.1">
    <property type="nucleotide sequence ID" value="NZ_LT629710.1"/>
</dbReference>
<protein>
    <submittedName>
        <fullName evidence="1">Uncharacterized protein</fullName>
    </submittedName>
</protein>
<organism evidence="1 2">
    <name type="scientific">Nakamurella panacisegetis</name>
    <dbReference type="NCBI Taxonomy" id="1090615"/>
    <lineage>
        <taxon>Bacteria</taxon>
        <taxon>Bacillati</taxon>
        <taxon>Actinomycetota</taxon>
        <taxon>Actinomycetes</taxon>
        <taxon>Nakamurellales</taxon>
        <taxon>Nakamurellaceae</taxon>
        <taxon>Nakamurella</taxon>
    </lineage>
</organism>
<dbReference type="Proteomes" id="UP000198741">
    <property type="component" value="Chromosome I"/>
</dbReference>
<reference evidence="1 2" key="1">
    <citation type="submission" date="2016-10" db="EMBL/GenBank/DDBJ databases">
        <authorList>
            <person name="de Groot N.N."/>
        </authorList>
    </citation>
    <scope>NUCLEOTIDE SEQUENCE [LARGE SCALE GENOMIC DNA]</scope>
    <source>
        <strain evidence="2">P4-7,KCTC 19426,CECT 7604</strain>
    </source>
</reference>
<dbReference type="OrthoDB" id="3403532at2"/>
<dbReference type="STRING" id="1090615.SAMN04515671_2302"/>
<evidence type="ECO:0000313" key="2">
    <source>
        <dbReference type="Proteomes" id="UP000198741"/>
    </source>
</evidence>
<name>A0A1H0NBL4_9ACTN</name>
<sequence>MSQLSFFSADLTPPRVEDLGGLLAGHGQISAGPDGARLSILLGQEWRAKALVREFRVRDVSAEVLPAAEALSGGLLDPAEDGTDGGVLLRSERSSALTELARAWTRGAVKSVPPGLSAGAGLLRCWTLAAGRHDDAGFLLGLDRHAPDTYEPLASVCARAGLAGALIGARGGGPALRIVGHRRHERLVELLGTPPPEAPAGAFPLPDH</sequence>
<evidence type="ECO:0000313" key="1">
    <source>
        <dbReference type="EMBL" id="SDO90164.1"/>
    </source>
</evidence>
<keyword evidence="2" id="KW-1185">Reference proteome</keyword>
<accession>A0A1H0NBL4</accession>
<dbReference type="AlphaFoldDB" id="A0A1H0NBL4"/>
<proteinExistence type="predicted"/>